<dbReference type="PROSITE" id="PS50178">
    <property type="entry name" value="ZF_FYVE"/>
    <property type="match status" value="1"/>
</dbReference>
<feature type="region of interest" description="Disordered" evidence="18">
    <location>
        <begin position="41"/>
        <end position="92"/>
    </location>
</feature>
<feature type="compositionally biased region" description="Pro residues" evidence="18">
    <location>
        <begin position="299"/>
        <end position="316"/>
    </location>
</feature>
<accession>A0A9W9IPW1</accession>
<dbReference type="GO" id="GO:0016020">
    <property type="term" value="C:membrane"/>
    <property type="evidence" value="ECO:0007669"/>
    <property type="project" value="UniProtKB-SubCell"/>
</dbReference>
<evidence type="ECO:0000256" key="11">
    <source>
        <dbReference type="ARBA" id="ARBA00022771"/>
    </source>
</evidence>
<evidence type="ECO:0000256" key="18">
    <source>
        <dbReference type="SAM" id="MobiDB-lite"/>
    </source>
</evidence>
<keyword evidence="14" id="KW-0472">Membrane</keyword>
<evidence type="ECO:0000256" key="1">
    <source>
        <dbReference type="ARBA" id="ARBA00000900"/>
    </source>
</evidence>
<dbReference type="Pfam" id="PF01363">
    <property type="entry name" value="FYVE"/>
    <property type="match status" value="1"/>
</dbReference>
<evidence type="ECO:0000256" key="12">
    <source>
        <dbReference type="ARBA" id="ARBA00022786"/>
    </source>
</evidence>
<keyword evidence="9" id="KW-0479">Metal-binding</keyword>
<proteinExistence type="predicted"/>
<feature type="region of interest" description="Disordered" evidence="18">
    <location>
        <begin position="279"/>
        <end position="322"/>
    </location>
</feature>
<keyword evidence="15" id="KW-0458">Lysosome</keyword>
<organism evidence="21 22">
    <name type="scientific">Penicillium capsulatum</name>
    <dbReference type="NCBI Taxonomy" id="69766"/>
    <lineage>
        <taxon>Eukaryota</taxon>
        <taxon>Fungi</taxon>
        <taxon>Dikarya</taxon>
        <taxon>Ascomycota</taxon>
        <taxon>Pezizomycotina</taxon>
        <taxon>Eurotiomycetes</taxon>
        <taxon>Eurotiomycetidae</taxon>
        <taxon>Eurotiales</taxon>
        <taxon>Aspergillaceae</taxon>
        <taxon>Penicillium</taxon>
    </lineage>
</organism>
<evidence type="ECO:0000256" key="17">
    <source>
        <dbReference type="PROSITE-ProRule" id="PRU00175"/>
    </source>
</evidence>
<name>A0A9W9IPW1_9EURO</name>
<gene>
    <name evidence="21" type="ORF">N7492_004110</name>
</gene>
<evidence type="ECO:0000259" key="19">
    <source>
        <dbReference type="PROSITE" id="PS50089"/>
    </source>
</evidence>
<dbReference type="Gene3D" id="3.30.40.10">
    <property type="entry name" value="Zinc/RING finger domain, C3HC4 (zinc finger)"/>
    <property type="match status" value="2"/>
</dbReference>
<feature type="region of interest" description="Disordered" evidence="18">
    <location>
        <begin position="1"/>
        <end position="21"/>
    </location>
</feature>
<evidence type="ECO:0000256" key="2">
    <source>
        <dbReference type="ARBA" id="ARBA00004170"/>
    </source>
</evidence>
<dbReference type="SMART" id="SM00184">
    <property type="entry name" value="RING"/>
    <property type="match status" value="1"/>
</dbReference>
<reference evidence="21" key="2">
    <citation type="journal article" date="2023" name="IMA Fungus">
        <title>Comparative genomic study of the Penicillium genus elucidates a diverse pangenome and 15 lateral gene transfer events.</title>
        <authorList>
            <person name="Petersen C."/>
            <person name="Sorensen T."/>
            <person name="Nielsen M.R."/>
            <person name="Sondergaard T.E."/>
            <person name="Sorensen J.L."/>
            <person name="Fitzpatrick D.A."/>
            <person name="Frisvad J.C."/>
            <person name="Nielsen K.L."/>
        </authorList>
    </citation>
    <scope>NUCLEOTIDE SEQUENCE</scope>
    <source>
        <strain evidence="21">IBT 21917</strain>
    </source>
</reference>
<sequence length="552" mass="59464">MSNDMDLTIGENQEEGSSDAGVRTAQCWANAVHGAVGPASRFYAGSADYPPAGSRESIGSGRSARDRKRRLTSASEDARLQRTRSSGTDSRSDIHAWQTLPYRSASMLDSSSRRASGYGNSAPPGSSYATAIDISSSPPGSDSPSAFYGQAESSRMASSRTRLDDHGDWSMNLPRRRPAAGSRGITLSNGSFSMPLREGSAMARQSQELGDGGGGLVDMTMPRWQPDSEVTSCPICGKMFSFWYRKHHCRKCGRVVCASCSPHRITIPRQYIVRPSELTELAESSSNPTHPVVDLTEEPPTPSSPTNPSSSSPPTPSISIINPALGGGEEVRLCNPCVPDPNPNPLGYAAIRPRGHRSTQSLSFTMGNHWSRPTRGGTGASDSRPMWISHNQLVAAEPRCSQACIAHASQFNPLFPPSATPQASQRPAVSEQDTCPVCRRGFPPLTNEQPLEAREAHIRSCIDNYGAPGQQQPTSTSQAPPAVATRMLEFTATEKDCLGSDGNGNLAECTICMEEYEVGQALARLECLCKFHRKCISGWFERKMECPVHKGS</sequence>
<evidence type="ECO:0000256" key="10">
    <source>
        <dbReference type="ARBA" id="ARBA00022753"/>
    </source>
</evidence>
<evidence type="ECO:0000313" key="22">
    <source>
        <dbReference type="Proteomes" id="UP001146351"/>
    </source>
</evidence>
<dbReference type="InterPro" id="IPR000306">
    <property type="entry name" value="Znf_FYVE"/>
</dbReference>
<dbReference type="CDD" id="cd16489">
    <property type="entry name" value="mRING-CH-C4HC2H_ZNRF"/>
    <property type="match status" value="1"/>
</dbReference>
<comment type="catalytic activity">
    <reaction evidence="1">
        <text>S-ubiquitinyl-[E2 ubiquitin-conjugating enzyme]-L-cysteine + [acceptor protein]-L-lysine = [E2 ubiquitin-conjugating enzyme]-L-cysteine + N(6)-ubiquitinyl-[acceptor protein]-L-lysine.</text>
        <dbReference type="EC" id="2.3.2.27"/>
    </reaction>
</comment>
<dbReference type="InterPro" id="IPR013083">
    <property type="entry name" value="Znf_RING/FYVE/PHD"/>
</dbReference>
<evidence type="ECO:0000256" key="4">
    <source>
        <dbReference type="ARBA" id="ARBA00004371"/>
    </source>
</evidence>
<dbReference type="PANTHER" id="PTHR46661">
    <property type="entry name" value="E3 UBIQUITIN-PROTEIN LIGASE ZNRF1-LIKE PROTEIN"/>
    <property type="match status" value="1"/>
</dbReference>
<dbReference type="InterPro" id="IPR017455">
    <property type="entry name" value="Znf_FYVE-rel"/>
</dbReference>
<evidence type="ECO:0000256" key="16">
    <source>
        <dbReference type="ARBA" id="ARBA00023288"/>
    </source>
</evidence>
<keyword evidence="22" id="KW-1185">Reference proteome</keyword>
<feature type="compositionally biased region" description="Polar residues" evidence="18">
    <location>
        <begin position="151"/>
        <end position="160"/>
    </location>
</feature>
<dbReference type="GO" id="GO:0008270">
    <property type="term" value="F:zinc ion binding"/>
    <property type="evidence" value="ECO:0007669"/>
    <property type="project" value="UniProtKB-KW"/>
</dbReference>
<keyword evidence="13" id="KW-0862">Zinc</keyword>
<comment type="subcellular location">
    <subcellularLocation>
        <location evidence="3">Endosome</location>
    </subcellularLocation>
    <subcellularLocation>
        <location evidence="4">Lysosome</location>
    </subcellularLocation>
    <subcellularLocation>
        <location evidence="2">Membrane</location>
        <topology evidence="2">Peripheral membrane protein</topology>
    </subcellularLocation>
</comment>
<comment type="pathway">
    <text evidence="5">Protein modification; protein ubiquitination.</text>
</comment>
<comment type="caution">
    <text evidence="21">The sequence shown here is derived from an EMBL/GenBank/DDBJ whole genome shotgun (WGS) entry which is preliminary data.</text>
</comment>
<evidence type="ECO:0000256" key="6">
    <source>
        <dbReference type="ARBA" id="ARBA00012483"/>
    </source>
</evidence>
<dbReference type="SUPFAM" id="SSF57850">
    <property type="entry name" value="RING/U-box"/>
    <property type="match status" value="1"/>
</dbReference>
<dbReference type="InterPro" id="IPR001841">
    <property type="entry name" value="Znf_RING"/>
</dbReference>
<keyword evidence="11 17" id="KW-0863">Zinc-finger</keyword>
<dbReference type="PANTHER" id="PTHR46661:SF4">
    <property type="entry name" value="RING-TYPE DOMAIN-CONTAINING PROTEIN"/>
    <property type="match status" value="1"/>
</dbReference>
<keyword evidence="16" id="KW-0449">Lipoprotein</keyword>
<dbReference type="EC" id="2.3.2.27" evidence="6"/>
<evidence type="ECO:0000256" key="14">
    <source>
        <dbReference type="ARBA" id="ARBA00023136"/>
    </source>
</evidence>
<dbReference type="EMBL" id="JAPQKO010000002">
    <property type="protein sequence ID" value="KAJ5180900.1"/>
    <property type="molecule type" value="Genomic_DNA"/>
</dbReference>
<evidence type="ECO:0000256" key="15">
    <source>
        <dbReference type="ARBA" id="ARBA00023228"/>
    </source>
</evidence>
<dbReference type="PROSITE" id="PS50089">
    <property type="entry name" value="ZF_RING_2"/>
    <property type="match status" value="1"/>
</dbReference>
<evidence type="ECO:0000256" key="3">
    <source>
        <dbReference type="ARBA" id="ARBA00004177"/>
    </source>
</evidence>
<evidence type="ECO:0000313" key="21">
    <source>
        <dbReference type="EMBL" id="KAJ5180900.1"/>
    </source>
</evidence>
<dbReference type="SMART" id="SM00064">
    <property type="entry name" value="FYVE"/>
    <property type="match status" value="1"/>
</dbReference>
<dbReference type="AlphaFoldDB" id="A0A9W9IPW1"/>
<evidence type="ECO:0000259" key="20">
    <source>
        <dbReference type="PROSITE" id="PS50178"/>
    </source>
</evidence>
<feature type="region of interest" description="Disordered" evidence="18">
    <location>
        <begin position="108"/>
        <end position="191"/>
    </location>
</feature>
<feature type="compositionally biased region" description="Low complexity" evidence="18">
    <location>
        <begin position="135"/>
        <end position="145"/>
    </location>
</feature>
<dbReference type="InterPro" id="IPR011011">
    <property type="entry name" value="Znf_FYVE_PHD"/>
</dbReference>
<dbReference type="GO" id="GO:0043161">
    <property type="term" value="P:proteasome-mediated ubiquitin-dependent protein catabolic process"/>
    <property type="evidence" value="ECO:0007669"/>
    <property type="project" value="TreeGrafter"/>
</dbReference>
<evidence type="ECO:0000256" key="7">
    <source>
        <dbReference type="ARBA" id="ARBA00022679"/>
    </source>
</evidence>
<dbReference type="InterPro" id="IPR051878">
    <property type="entry name" value="ZNRF_ubiq-protein_ligase"/>
</dbReference>
<keyword evidence="10" id="KW-0967">Endosome</keyword>
<dbReference type="Pfam" id="PF13639">
    <property type="entry name" value="zf-RING_2"/>
    <property type="match status" value="1"/>
</dbReference>
<dbReference type="Proteomes" id="UP001146351">
    <property type="component" value="Unassembled WGS sequence"/>
</dbReference>
<feature type="domain" description="FYVE-type" evidence="20">
    <location>
        <begin position="227"/>
        <end position="342"/>
    </location>
</feature>
<keyword evidence="12" id="KW-0833">Ubl conjugation pathway</keyword>
<dbReference type="OrthoDB" id="660555at2759"/>
<protein>
    <recommendedName>
        <fullName evidence="6">RING-type E3 ubiquitin transferase</fullName>
        <ecNumber evidence="6">2.3.2.27</ecNumber>
    </recommendedName>
</protein>
<dbReference type="GO" id="GO:0005768">
    <property type="term" value="C:endosome"/>
    <property type="evidence" value="ECO:0007669"/>
    <property type="project" value="UniProtKB-SubCell"/>
</dbReference>
<keyword evidence="8" id="KW-0519">Myristate</keyword>
<evidence type="ECO:0000256" key="8">
    <source>
        <dbReference type="ARBA" id="ARBA00022707"/>
    </source>
</evidence>
<reference evidence="21" key="1">
    <citation type="submission" date="2022-11" db="EMBL/GenBank/DDBJ databases">
        <authorList>
            <person name="Petersen C."/>
        </authorList>
    </citation>
    <scope>NUCLEOTIDE SEQUENCE</scope>
    <source>
        <strain evidence="21">IBT 21917</strain>
    </source>
</reference>
<keyword evidence="7" id="KW-0808">Transferase</keyword>
<evidence type="ECO:0000256" key="5">
    <source>
        <dbReference type="ARBA" id="ARBA00004906"/>
    </source>
</evidence>
<dbReference type="GO" id="GO:0070936">
    <property type="term" value="P:protein K48-linked ubiquitination"/>
    <property type="evidence" value="ECO:0007669"/>
    <property type="project" value="TreeGrafter"/>
</dbReference>
<dbReference type="GO" id="GO:0061630">
    <property type="term" value="F:ubiquitin protein ligase activity"/>
    <property type="evidence" value="ECO:0007669"/>
    <property type="project" value="UniProtKB-EC"/>
</dbReference>
<evidence type="ECO:0000256" key="13">
    <source>
        <dbReference type="ARBA" id="ARBA00022833"/>
    </source>
</evidence>
<feature type="domain" description="RING-type" evidence="19">
    <location>
        <begin position="509"/>
        <end position="550"/>
    </location>
</feature>
<evidence type="ECO:0000256" key="9">
    <source>
        <dbReference type="ARBA" id="ARBA00022723"/>
    </source>
</evidence>
<dbReference type="SUPFAM" id="SSF57903">
    <property type="entry name" value="FYVE/PHD zinc finger"/>
    <property type="match status" value="1"/>
</dbReference>